<dbReference type="Ensembl" id="ENSSGRT00000005514.1">
    <property type="protein sequence ID" value="ENSSGRP00000005096.1"/>
    <property type="gene ID" value="ENSSGRG00000003255.1"/>
</dbReference>
<evidence type="ECO:0000313" key="3">
    <source>
        <dbReference type="Proteomes" id="UP000472262"/>
    </source>
</evidence>
<dbReference type="InParanoid" id="A0A672K7Z5"/>
<keyword evidence="3" id="KW-1185">Reference proteome</keyword>
<proteinExistence type="predicted"/>
<name>A0A672K7Z5_SINGR</name>
<organism evidence="2 3">
    <name type="scientific">Sinocyclocheilus grahami</name>
    <name type="common">Dianchi golden-line fish</name>
    <name type="synonym">Barbus grahami</name>
    <dbReference type="NCBI Taxonomy" id="75366"/>
    <lineage>
        <taxon>Eukaryota</taxon>
        <taxon>Metazoa</taxon>
        <taxon>Chordata</taxon>
        <taxon>Craniata</taxon>
        <taxon>Vertebrata</taxon>
        <taxon>Euteleostomi</taxon>
        <taxon>Actinopterygii</taxon>
        <taxon>Neopterygii</taxon>
        <taxon>Teleostei</taxon>
        <taxon>Ostariophysi</taxon>
        <taxon>Cypriniformes</taxon>
        <taxon>Cyprinidae</taxon>
        <taxon>Cyprininae</taxon>
        <taxon>Sinocyclocheilus</taxon>
    </lineage>
</organism>
<reference evidence="2" key="1">
    <citation type="submission" date="2025-08" db="UniProtKB">
        <authorList>
            <consortium name="Ensembl"/>
        </authorList>
    </citation>
    <scope>IDENTIFICATION</scope>
</reference>
<evidence type="ECO:0000256" key="1">
    <source>
        <dbReference type="SAM" id="SignalP"/>
    </source>
</evidence>
<feature type="signal peptide" evidence="1">
    <location>
        <begin position="1"/>
        <end position="25"/>
    </location>
</feature>
<evidence type="ECO:0000313" key="2">
    <source>
        <dbReference type="Ensembl" id="ENSSGRP00000005096.1"/>
    </source>
</evidence>
<reference evidence="2" key="2">
    <citation type="submission" date="2025-09" db="UniProtKB">
        <authorList>
            <consortium name="Ensembl"/>
        </authorList>
    </citation>
    <scope>IDENTIFICATION</scope>
</reference>
<keyword evidence="1" id="KW-0732">Signal</keyword>
<feature type="chain" id="PRO_5025404759" evidence="1">
    <location>
        <begin position="26"/>
        <end position="62"/>
    </location>
</feature>
<dbReference type="Proteomes" id="UP000472262">
    <property type="component" value="Unassembled WGS sequence"/>
</dbReference>
<dbReference type="AlphaFoldDB" id="A0A672K7Z5"/>
<accession>A0A672K7Z5</accession>
<protein>
    <submittedName>
        <fullName evidence="2">Uncharacterized protein</fullName>
    </submittedName>
</protein>
<sequence length="62" mass="6811">MRIRGVKPFASAVGLLLGLLCAVEAAKGKIQDLVLFIMKIIICKCLYSLVCEDINTIISHTY</sequence>